<dbReference type="EMBL" id="VKLS01000502">
    <property type="protein sequence ID" value="TSB31403.1"/>
    <property type="molecule type" value="Genomic_DNA"/>
</dbReference>
<keyword evidence="1" id="KW-1133">Transmembrane helix</keyword>
<name>A0A553YQV1_9ACTN</name>
<dbReference type="Proteomes" id="UP000320888">
    <property type="component" value="Unassembled WGS sequence"/>
</dbReference>
<protein>
    <submittedName>
        <fullName evidence="2">Uncharacterized protein</fullName>
    </submittedName>
</protein>
<keyword evidence="3" id="KW-1185">Reference proteome</keyword>
<evidence type="ECO:0000256" key="1">
    <source>
        <dbReference type="SAM" id="Phobius"/>
    </source>
</evidence>
<evidence type="ECO:0000313" key="2">
    <source>
        <dbReference type="EMBL" id="TSB31403.1"/>
    </source>
</evidence>
<proteinExistence type="predicted"/>
<reference evidence="2 3" key="1">
    <citation type="submission" date="2019-07" db="EMBL/GenBank/DDBJ databases">
        <title>Draft genome for Streptomyces benahoarensis MZ03-48.</title>
        <authorList>
            <person name="Gonzalez-Pimentel J.L."/>
        </authorList>
    </citation>
    <scope>NUCLEOTIDE SEQUENCE [LARGE SCALE GENOMIC DNA]</scope>
    <source>
        <strain evidence="2 3">MZ03-48</strain>
    </source>
</reference>
<feature type="transmembrane region" description="Helical" evidence="1">
    <location>
        <begin position="6"/>
        <end position="29"/>
    </location>
</feature>
<keyword evidence="1" id="KW-0812">Transmembrane</keyword>
<dbReference type="OrthoDB" id="4337055at2"/>
<comment type="caution">
    <text evidence="2">The sequence shown here is derived from an EMBL/GenBank/DDBJ whole genome shotgun (WGS) entry which is preliminary data.</text>
</comment>
<keyword evidence="1" id="KW-0472">Membrane</keyword>
<organism evidence="2 3">
    <name type="scientific">Streptomyces benahoarensis</name>
    <dbReference type="NCBI Taxonomy" id="2595054"/>
    <lineage>
        <taxon>Bacteria</taxon>
        <taxon>Bacillati</taxon>
        <taxon>Actinomycetota</taxon>
        <taxon>Actinomycetes</taxon>
        <taxon>Kitasatosporales</taxon>
        <taxon>Streptomycetaceae</taxon>
        <taxon>Streptomyces</taxon>
    </lineage>
</organism>
<evidence type="ECO:0000313" key="3">
    <source>
        <dbReference type="Proteomes" id="UP000320888"/>
    </source>
</evidence>
<dbReference type="RefSeq" id="WP_143944511.1">
    <property type="nucleotide sequence ID" value="NZ_VKLS01000502.1"/>
</dbReference>
<accession>A0A553YQV1</accession>
<dbReference type="AlphaFoldDB" id="A0A553YQV1"/>
<sequence>MRTALYAVLIVLACGAVCAIAVSLWSGTVGTSSQRRRRREEILRSFDGRPEVKVRVTGTGMSAEETALLGHRYGCAVTRWETSRGGPTSLVMHRTTGLAPAPGFGPPPPDVRRALAQAPNPRARSRQIGALVAMGIGTGAAAINRFRPGEV</sequence>
<gene>
    <name evidence="2" type="ORF">FNZ23_25835</name>
</gene>